<dbReference type="AlphaFoldDB" id="A0A918AFZ3"/>
<dbReference type="EMBL" id="BMNK01000019">
    <property type="protein sequence ID" value="GGP15601.1"/>
    <property type="molecule type" value="Genomic_DNA"/>
</dbReference>
<dbReference type="Proteomes" id="UP000660745">
    <property type="component" value="Unassembled WGS sequence"/>
</dbReference>
<reference evidence="1" key="1">
    <citation type="journal article" date="2014" name="Int. J. Syst. Evol. Microbiol.">
        <title>Complete genome sequence of Corynebacterium casei LMG S-19264T (=DSM 44701T), isolated from a smear-ripened cheese.</title>
        <authorList>
            <consortium name="US DOE Joint Genome Institute (JGI-PGF)"/>
            <person name="Walter F."/>
            <person name="Albersmeier A."/>
            <person name="Kalinowski J."/>
            <person name="Ruckert C."/>
        </authorList>
    </citation>
    <scope>NUCLEOTIDE SEQUENCE</scope>
    <source>
        <strain evidence="1">CGMCC 4.7430</strain>
    </source>
</reference>
<comment type="caution">
    <text evidence="1">The sequence shown here is derived from an EMBL/GenBank/DDBJ whole genome shotgun (WGS) entry which is preliminary data.</text>
</comment>
<reference evidence="1" key="2">
    <citation type="submission" date="2020-09" db="EMBL/GenBank/DDBJ databases">
        <authorList>
            <person name="Sun Q."/>
            <person name="Zhou Y."/>
        </authorList>
    </citation>
    <scope>NUCLEOTIDE SEQUENCE</scope>
    <source>
        <strain evidence="1">CGMCC 4.7430</strain>
    </source>
</reference>
<organism evidence="1 2">
    <name type="scientific">Nonomuraea glycinis</name>
    <dbReference type="NCBI Taxonomy" id="2047744"/>
    <lineage>
        <taxon>Bacteria</taxon>
        <taxon>Bacillati</taxon>
        <taxon>Actinomycetota</taxon>
        <taxon>Actinomycetes</taxon>
        <taxon>Streptosporangiales</taxon>
        <taxon>Streptosporangiaceae</taxon>
        <taxon>Nonomuraea</taxon>
    </lineage>
</organism>
<evidence type="ECO:0000313" key="1">
    <source>
        <dbReference type="EMBL" id="GGP15601.1"/>
    </source>
</evidence>
<gene>
    <name evidence="1" type="ORF">GCM10012278_75950</name>
</gene>
<keyword evidence="2" id="KW-1185">Reference proteome</keyword>
<dbReference type="SUPFAM" id="SSF56317">
    <property type="entry name" value="Carbon-nitrogen hydrolase"/>
    <property type="match status" value="1"/>
</dbReference>
<dbReference type="InterPro" id="IPR036526">
    <property type="entry name" value="C-N_Hydrolase_sf"/>
</dbReference>
<accession>A0A918AFZ3</accession>
<evidence type="ECO:0000313" key="2">
    <source>
        <dbReference type="Proteomes" id="UP000660745"/>
    </source>
</evidence>
<name>A0A918AFZ3_9ACTN</name>
<dbReference type="Gene3D" id="3.60.110.10">
    <property type="entry name" value="Carbon-nitrogen hydrolase"/>
    <property type="match status" value="1"/>
</dbReference>
<proteinExistence type="predicted"/>
<protein>
    <submittedName>
        <fullName evidence="1">Uncharacterized protein</fullName>
    </submittedName>
</protein>
<sequence>MCSGAYSVSSNQCTPGGAGLDCGGLGWVTDPDGTVLATTTPDEPFATVEIDLNVARKAKHTYRS</sequence>